<protein>
    <submittedName>
        <fullName evidence="1">Uncharacterized protein</fullName>
    </submittedName>
</protein>
<organism evidence="1 2">
    <name type="scientific">Kibdelosporangium philippinense</name>
    <dbReference type="NCBI Taxonomy" id="211113"/>
    <lineage>
        <taxon>Bacteria</taxon>
        <taxon>Bacillati</taxon>
        <taxon>Actinomycetota</taxon>
        <taxon>Actinomycetes</taxon>
        <taxon>Pseudonocardiales</taxon>
        <taxon>Pseudonocardiaceae</taxon>
        <taxon>Kibdelosporangium</taxon>
    </lineage>
</organism>
<reference evidence="1 2" key="1">
    <citation type="submission" date="2021-12" db="EMBL/GenBank/DDBJ databases">
        <title>Genome sequence of Kibdelosporangium philippinense ATCC 49844.</title>
        <authorList>
            <person name="Fedorov E.A."/>
            <person name="Omeragic M."/>
            <person name="Shalygina K.F."/>
            <person name="Maclea K.S."/>
        </authorList>
    </citation>
    <scope>NUCLEOTIDE SEQUENCE [LARGE SCALE GENOMIC DNA]</scope>
    <source>
        <strain evidence="1 2">ATCC 49844</strain>
    </source>
</reference>
<dbReference type="EMBL" id="JAJVCN010000004">
    <property type="protein sequence ID" value="MCE7010477.1"/>
    <property type="molecule type" value="Genomic_DNA"/>
</dbReference>
<evidence type="ECO:0000313" key="1">
    <source>
        <dbReference type="EMBL" id="MCE7010477.1"/>
    </source>
</evidence>
<name>A0ABS8ZSA6_9PSEU</name>
<evidence type="ECO:0000313" key="2">
    <source>
        <dbReference type="Proteomes" id="UP001521150"/>
    </source>
</evidence>
<comment type="caution">
    <text evidence="1">The sequence shown here is derived from an EMBL/GenBank/DDBJ whole genome shotgun (WGS) entry which is preliminary data.</text>
</comment>
<gene>
    <name evidence="1" type="ORF">LWC34_47900</name>
</gene>
<accession>A0ABS8ZSA6</accession>
<proteinExistence type="predicted"/>
<dbReference type="Proteomes" id="UP001521150">
    <property type="component" value="Unassembled WGS sequence"/>
</dbReference>
<sequence>MTSRKDLVRAAQLRPELAAEYAELETEIGHRFRNDMSMADIITAAEQADTVTVSDDQHQPRCLKPAQ</sequence>
<dbReference type="RefSeq" id="WP_233732355.1">
    <property type="nucleotide sequence ID" value="NZ_JAJVCN010000004.1"/>
</dbReference>
<keyword evidence="2" id="KW-1185">Reference proteome</keyword>